<organism evidence="1 2">
    <name type="scientific">Thalassorhabdomicrobium marinisediminis</name>
    <dbReference type="NCBI Taxonomy" id="2170577"/>
    <lineage>
        <taxon>Bacteria</taxon>
        <taxon>Pseudomonadati</taxon>
        <taxon>Pseudomonadota</taxon>
        <taxon>Alphaproteobacteria</taxon>
        <taxon>Rhodobacterales</taxon>
        <taxon>Paracoccaceae</taxon>
        <taxon>Thalassorhabdomicrobium</taxon>
    </lineage>
</organism>
<reference evidence="1 2" key="1">
    <citation type="submission" date="2018-04" db="EMBL/GenBank/DDBJ databases">
        <title>Pelagivirga bohaiensis gen. nov., sp. nov., a bacterium isolated from the Bohai Sea.</title>
        <authorList>
            <person name="Ji X."/>
        </authorList>
    </citation>
    <scope>NUCLEOTIDE SEQUENCE [LARGE SCALE GENOMIC DNA]</scope>
    <source>
        <strain evidence="1 2">BH-SD16</strain>
    </source>
</reference>
<accession>A0A2T7FXA9</accession>
<name>A0A2T7FXA9_9RHOB</name>
<protein>
    <submittedName>
        <fullName evidence="1">Uncharacterized protein</fullName>
    </submittedName>
</protein>
<proteinExistence type="predicted"/>
<evidence type="ECO:0000313" key="2">
    <source>
        <dbReference type="Proteomes" id="UP000244817"/>
    </source>
</evidence>
<gene>
    <name evidence="1" type="ORF">DC363_06475</name>
</gene>
<dbReference type="AlphaFoldDB" id="A0A2T7FXA9"/>
<dbReference type="Pfam" id="PF10011">
    <property type="entry name" value="DUF2254"/>
    <property type="match status" value="1"/>
</dbReference>
<dbReference type="InterPro" id="IPR018723">
    <property type="entry name" value="DUF2254_membrane"/>
</dbReference>
<dbReference type="RefSeq" id="WP_108640334.1">
    <property type="nucleotide sequence ID" value="NZ_QCYG01000004.1"/>
</dbReference>
<comment type="caution">
    <text evidence="1">The sequence shown here is derived from an EMBL/GenBank/DDBJ whole genome shotgun (WGS) entry which is preliminary data.</text>
</comment>
<dbReference type="EMBL" id="QCYG01000004">
    <property type="protein sequence ID" value="PVA06805.1"/>
    <property type="molecule type" value="Genomic_DNA"/>
</dbReference>
<sequence>MEIERFATREAFRHFHRTAPLGGRPVINYPENGVDLYSDELGFIQHIDTGRLEEWAKGNDVVVYVKSLPGAFIHPQRSLATIASRTEKKCWT</sequence>
<dbReference type="Proteomes" id="UP000244817">
    <property type="component" value="Unassembled WGS sequence"/>
</dbReference>
<evidence type="ECO:0000313" key="1">
    <source>
        <dbReference type="EMBL" id="PVA06805.1"/>
    </source>
</evidence>
<keyword evidence="2" id="KW-1185">Reference proteome</keyword>